<evidence type="ECO:0000313" key="2">
    <source>
        <dbReference type="Proteomes" id="UP001138961"/>
    </source>
</evidence>
<accession>A0ABS8BX59</accession>
<organism evidence="1 2">
    <name type="scientific">Loktanella gaetbuli</name>
    <dbReference type="NCBI Taxonomy" id="2881335"/>
    <lineage>
        <taxon>Bacteria</taxon>
        <taxon>Pseudomonadati</taxon>
        <taxon>Pseudomonadota</taxon>
        <taxon>Alphaproteobacteria</taxon>
        <taxon>Rhodobacterales</taxon>
        <taxon>Roseobacteraceae</taxon>
        <taxon>Loktanella</taxon>
    </lineage>
</organism>
<protein>
    <recommendedName>
        <fullName evidence="3">Lipoprotein</fullName>
    </recommendedName>
</protein>
<evidence type="ECO:0000313" key="1">
    <source>
        <dbReference type="EMBL" id="MCB5200308.1"/>
    </source>
</evidence>
<name>A0ABS8BX59_9RHOB</name>
<sequence length="97" mass="9830">MVLRGISLIALSVLVACGPPAPLTIQQIEARCADQAASAAGPTGQVAIGVSSSRGVQTGIAIGVTDDFLRGRDPATVYAECYTRLSGAAPLTPYSAR</sequence>
<proteinExistence type="predicted"/>
<dbReference type="RefSeq" id="WP_090158412.1">
    <property type="nucleotide sequence ID" value="NZ_JAJATZ010000007.1"/>
</dbReference>
<gene>
    <name evidence="1" type="ORF">LGQ03_13755</name>
</gene>
<reference evidence="1" key="1">
    <citation type="submission" date="2021-10" db="EMBL/GenBank/DDBJ databases">
        <title>Loktanella gaetbuli sp. nov., isolated from a tidal flat.</title>
        <authorList>
            <person name="Park S."/>
            <person name="Yoon J.-H."/>
        </authorList>
    </citation>
    <scope>NUCLEOTIDE SEQUENCE</scope>
    <source>
        <strain evidence="1">TSTF-M6</strain>
    </source>
</reference>
<comment type="caution">
    <text evidence="1">The sequence shown here is derived from an EMBL/GenBank/DDBJ whole genome shotgun (WGS) entry which is preliminary data.</text>
</comment>
<evidence type="ECO:0008006" key="3">
    <source>
        <dbReference type="Google" id="ProtNLM"/>
    </source>
</evidence>
<dbReference type="Proteomes" id="UP001138961">
    <property type="component" value="Unassembled WGS sequence"/>
</dbReference>
<keyword evidence="2" id="KW-1185">Reference proteome</keyword>
<dbReference type="EMBL" id="JAJATZ010000007">
    <property type="protein sequence ID" value="MCB5200308.1"/>
    <property type="molecule type" value="Genomic_DNA"/>
</dbReference>
<dbReference type="PROSITE" id="PS51257">
    <property type="entry name" value="PROKAR_LIPOPROTEIN"/>
    <property type="match status" value="1"/>
</dbReference>